<name>A0AAJ0E536_9PEZI</name>
<dbReference type="GeneID" id="85333978"/>
<dbReference type="Proteomes" id="UP001240678">
    <property type="component" value="Unassembled WGS sequence"/>
</dbReference>
<feature type="region of interest" description="Disordered" evidence="1">
    <location>
        <begin position="20"/>
        <end position="43"/>
    </location>
</feature>
<proteinExistence type="predicted"/>
<organism evidence="2 3">
    <name type="scientific">Colletotrichum costaricense</name>
    <dbReference type="NCBI Taxonomy" id="1209916"/>
    <lineage>
        <taxon>Eukaryota</taxon>
        <taxon>Fungi</taxon>
        <taxon>Dikarya</taxon>
        <taxon>Ascomycota</taxon>
        <taxon>Pezizomycotina</taxon>
        <taxon>Sordariomycetes</taxon>
        <taxon>Hypocreomycetidae</taxon>
        <taxon>Glomerellales</taxon>
        <taxon>Glomerellaceae</taxon>
        <taxon>Colletotrichum</taxon>
        <taxon>Colletotrichum acutatum species complex</taxon>
    </lineage>
</organism>
<gene>
    <name evidence="2" type="ORF">CCOS01_02239</name>
</gene>
<dbReference type="EMBL" id="MOOE01000002">
    <property type="protein sequence ID" value="KAK1536919.1"/>
    <property type="molecule type" value="Genomic_DNA"/>
</dbReference>
<accession>A0AAJ0E536</accession>
<evidence type="ECO:0000256" key="1">
    <source>
        <dbReference type="SAM" id="MobiDB-lite"/>
    </source>
</evidence>
<dbReference type="AlphaFoldDB" id="A0AAJ0E536"/>
<evidence type="ECO:0000313" key="2">
    <source>
        <dbReference type="EMBL" id="KAK1536919.1"/>
    </source>
</evidence>
<dbReference type="RefSeq" id="XP_060319081.1">
    <property type="nucleotide sequence ID" value="XM_060450431.1"/>
</dbReference>
<reference evidence="2 3" key="1">
    <citation type="submission" date="2016-10" db="EMBL/GenBank/DDBJ databases">
        <title>The genome sequence of Colletotrichum fioriniae PJ7.</title>
        <authorList>
            <person name="Baroncelli R."/>
        </authorList>
    </citation>
    <scope>NUCLEOTIDE SEQUENCE [LARGE SCALE GENOMIC DNA]</scope>
    <source>
        <strain evidence="2 3">IMI 309622</strain>
    </source>
</reference>
<keyword evidence="3" id="KW-1185">Reference proteome</keyword>
<sequence>METSSIPFLFYSKVGTHAVNSKKEPDANGPVHRSSSLSSIRKNRGRIGATVPRPWRLLYSSPF</sequence>
<evidence type="ECO:0000313" key="3">
    <source>
        <dbReference type="Proteomes" id="UP001240678"/>
    </source>
</evidence>
<protein>
    <submittedName>
        <fullName evidence="2">Uncharacterized protein</fullName>
    </submittedName>
</protein>
<comment type="caution">
    <text evidence="2">The sequence shown here is derived from an EMBL/GenBank/DDBJ whole genome shotgun (WGS) entry which is preliminary data.</text>
</comment>